<comment type="caution">
    <text evidence="4">The sequence shown here is derived from an EMBL/GenBank/DDBJ whole genome shotgun (WGS) entry which is preliminary data.</text>
</comment>
<dbReference type="Pfam" id="PF01610">
    <property type="entry name" value="DDE_Tnp_ISL3"/>
    <property type="match status" value="1"/>
</dbReference>
<gene>
    <name evidence="4" type="ORF">CKO40_11215</name>
</gene>
<feature type="domain" description="Transposase IS204/IS1001/IS1096/IS1165 DDE" evidence="1">
    <location>
        <begin position="162"/>
        <end position="407"/>
    </location>
</feature>
<evidence type="ECO:0000313" key="4">
    <source>
        <dbReference type="EMBL" id="MBK1705096.1"/>
    </source>
</evidence>
<dbReference type="InterPro" id="IPR002560">
    <property type="entry name" value="Transposase_DDE"/>
</dbReference>
<dbReference type="PANTHER" id="PTHR33498:SF1">
    <property type="entry name" value="TRANSPOSASE FOR INSERTION SEQUENCE ELEMENT IS1557"/>
    <property type="match status" value="1"/>
</dbReference>
<evidence type="ECO:0000259" key="1">
    <source>
        <dbReference type="Pfam" id="PF01610"/>
    </source>
</evidence>
<proteinExistence type="predicted"/>
<protein>
    <recommendedName>
        <fullName evidence="6">Transposase</fullName>
    </recommendedName>
</protein>
<keyword evidence="5" id="KW-1185">Reference proteome</keyword>
<organism evidence="4 5">
    <name type="scientific">Halochromatium glycolicum</name>
    <dbReference type="NCBI Taxonomy" id="85075"/>
    <lineage>
        <taxon>Bacteria</taxon>
        <taxon>Pseudomonadati</taxon>
        <taxon>Pseudomonadota</taxon>
        <taxon>Gammaproteobacteria</taxon>
        <taxon>Chromatiales</taxon>
        <taxon>Chromatiaceae</taxon>
        <taxon>Halochromatium</taxon>
    </lineage>
</organism>
<evidence type="ECO:0000259" key="2">
    <source>
        <dbReference type="Pfam" id="PF13542"/>
    </source>
</evidence>
<dbReference type="Pfam" id="PF14690">
    <property type="entry name" value="Zn_ribbon_ISL3"/>
    <property type="match status" value="1"/>
</dbReference>
<evidence type="ECO:0000259" key="3">
    <source>
        <dbReference type="Pfam" id="PF14690"/>
    </source>
</evidence>
<dbReference type="InterPro" id="IPR047951">
    <property type="entry name" value="Transpos_ISL3"/>
</dbReference>
<evidence type="ECO:0008006" key="6">
    <source>
        <dbReference type="Google" id="ProtNLM"/>
    </source>
</evidence>
<reference evidence="4" key="2">
    <citation type="journal article" date="2020" name="Microorganisms">
        <title>Osmotic Adaptation and Compatible Solute Biosynthesis of Phototrophic Bacteria as Revealed from Genome Analyses.</title>
        <authorList>
            <person name="Imhoff J.F."/>
            <person name="Rahn T."/>
            <person name="Kunzel S."/>
            <person name="Keller A."/>
            <person name="Neulinger S.C."/>
        </authorList>
    </citation>
    <scope>NUCLEOTIDE SEQUENCE</scope>
    <source>
        <strain evidence="4">DSM 11080</strain>
    </source>
</reference>
<dbReference type="AlphaFoldDB" id="A0AAJ0X9S7"/>
<dbReference type="InterPro" id="IPR029261">
    <property type="entry name" value="Transposase_Znf"/>
</dbReference>
<dbReference type="Pfam" id="PF13542">
    <property type="entry name" value="HTH_Tnp_ISL3"/>
    <property type="match status" value="1"/>
</dbReference>
<accession>A0AAJ0X9S7</accession>
<dbReference type="EMBL" id="NRSJ01000018">
    <property type="protein sequence ID" value="MBK1705096.1"/>
    <property type="molecule type" value="Genomic_DNA"/>
</dbReference>
<feature type="domain" description="Transposase IS204/IS1001/IS1096/IS1165 zinc-finger" evidence="3">
    <location>
        <begin position="45"/>
        <end position="89"/>
    </location>
</feature>
<sequence>MGTNNEPLRQAMALLLELPQTRIEAAFEDRDGQLIVTLSSTQEGTTCHRCGEWITTRNGWSEWKTVRHLDLLGKPVYLRFRLPRDRCDCDDGPTTTQQVPWFNRRSRMSKAYEEHLLRACINSTLSDVAHKEGVSIETLQGLLDRHIATTPDWEALPSLEFIGIDEIALKKGHRDFVAIVTGQSGDQTHILGVLEDRQKATVIGFLSSMPKRLRQTVQVLCSDLYEGFINAAKAVFGRRIRVVADRFHVAKLYREAVETLRKRELKRLQKTLPKATYRQLKGAMWALRKAPDALTDEEANVLALLFTHSPRLREAVDLRDELTTLFNQPLTRKQAKLRLSGWAARVRRSSVRCFDGFLKTLNLHKEEISNYFPQRHNSGFVEGLNNKIKVIKRRCYGLLNREHLFQRLYLDLFGYALYGRRNNGLAPRAL</sequence>
<evidence type="ECO:0000313" key="5">
    <source>
        <dbReference type="Proteomes" id="UP001296776"/>
    </source>
</evidence>
<feature type="domain" description="Transposase IS204/IS1001/IS1096/IS1165 helix-turn-helix" evidence="2">
    <location>
        <begin position="97"/>
        <end position="146"/>
    </location>
</feature>
<dbReference type="NCBIfam" id="NF033550">
    <property type="entry name" value="transpos_ISL3"/>
    <property type="match status" value="1"/>
</dbReference>
<dbReference type="RefSeq" id="WP_200346305.1">
    <property type="nucleotide sequence ID" value="NZ_NRSJ01000018.1"/>
</dbReference>
<reference evidence="4" key="1">
    <citation type="submission" date="2017-08" db="EMBL/GenBank/DDBJ databases">
        <authorList>
            <person name="Imhoff J.F."/>
            <person name="Rahn T."/>
            <person name="Kuenzel S."/>
            <person name="Neulinger S.C."/>
        </authorList>
    </citation>
    <scope>NUCLEOTIDE SEQUENCE</scope>
    <source>
        <strain evidence="4">DSM 11080</strain>
    </source>
</reference>
<dbReference type="Proteomes" id="UP001296776">
    <property type="component" value="Unassembled WGS sequence"/>
</dbReference>
<dbReference type="InterPro" id="IPR032877">
    <property type="entry name" value="Transposase_HTH"/>
</dbReference>
<name>A0AAJ0X9S7_9GAMM</name>
<dbReference type="PANTHER" id="PTHR33498">
    <property type="entry name" value="TRANSPOSASE FOR INSERTION SEQUENCE ELEMENT IS1557"/>
    <property type="match status" value="1"/>
</dbReference>